<evidence type="ECO:0000313" key="3">
    <source>
        <dbReference type="Proteomes" id="UP000005270"/>
    </source>
</evidence>
<dbReference type="InParanoid" id="I3TF03"/>
<keyword evidence="1" id="KW-0472">Membrane</keyword>
<evidence type="ECO:0000256" key="1">
    <source>
        <dbReference type="SAM" id="Phobius"/>
    </source>
</evidence>
<dbReference type="Proteomes" id="UP000005270">
    <property type="component" value="Chromosome"/>
</dbReference>
<proteinExistence type="predicted"/>
<feature type="transmembrane region" description="Helical" evidence="1">
    <location>
        <begin position="59"/>
        <end position="82"/>
    </location>
</feature>
<reference evidence="2 3" key="1">
    <citation type="journal article" date="2012" name="J. Bacteriol.">
        <title>Complete genome sequence of the hyperthermophilic cellulolytic Crenarchaeon 'Thermogladius cellulolyticus' 1633.</title>
        <authorList>
            <person name="Mardanov A.V."/>
            <person name="Kochetkova T.V."/>
            <person name="Beletsky A.V."/>
            <person name="Bonch-Osmolovskaya E.A."/>
            <person name="Ravin N.V."/>
            <person name="Skryabin K.G."/>
        </authorList>
    </citation>
    <scope>NUCLEOTIDE SEQUENCE [LARGE SCALE GENOMIC DNA]</scope>
    <source>
        <strain evidence="3">DSM 22663 / VKM B-2946 / 1633</strain>
    </source>
</reference>
<sequence>MIAKPCWGGRLVNRVLVSALTIVSGVFYGAEAFSLYVGLSYVLDLLAFMKPLMSYFEGLRLVFTSFNLLLSLLSLIVGVLVLKIREERLVSLSPVLMFVTVASIPVGGGFLVGSGLSALATSLLLGEGVEVRLA</sequence>
<dbReference type="HOGENOM" id="CLU_1891536_0_0_2"/>
<gene>
    <name evidence="2" type="ordered locus">TCELL_0917</name>
</gene>
<dbReference type="AlphaFoldDB" id="I3TF03"/>
<dbReference type="STRING" id="1184251.TCELL_0917"/>
<feature type="transmembrane region" description="Helical" evidence="1">
    <location>
        <begin position="12"/>
        <end position="39"/>
    </location>
</feature>
<accession>I3TF03</accession>
<keyword evidence="1" id="KW-0812">Transmembrane</keyword>
<keyword evidence="3" id="KW-1185">Reference proteome</keyword>
<feature type="transmembrane region" description="Helical" evidence="1">
    <location>
        <begin position="94"/>
        <end position="125"/>
    </location>
</feature>
<dbReference type="EMBL" id="CP003531">
    <property type="protein sequence ID" value="AFK51341.1"/>
    <property type="molecule type" value="Genomic_DNA"/>
</dbReference>
<keyword evidence="1" id="KW-1133">Transmembrane helix</keyword>
<evidence type="ECO:0000313" key="2">
    <source>
        <dbReference type="EMBL" id="AFK51341.1"/>
    </source>
</evidence>
<dbReference type="KEGG" id="thg:TCELL_0917"/>
<protein>
    <submittedName>
        <fullName evidence="2">Uncharacterized protein</fullName>
    </submittedName>
</protein>
<organism evidence="2 3">
    <name type="scientific">Thermogladius calderae (strain DSM 22663 / VKM B-2946 / 1633)</name>
    <dbReference type="NCBI Taxonomy" id="1184251"/>
    <lineage>
        <taxon>Archaea</taxon>
        <taxon>Thermoproteota</taxon>
        <taxon>Thermoprotei</taxon>
        <taxon>Desulfurococcales</taxon>
        <taxon>Desulfurococcaceae</taxon>
        <taxon>Thermogladius</taxon>
    </lineage>
</organism>
<name>I3TF03_THEC1</name>